<accession>A0AAX4J923</accession>
<keyword evidence="2" id="KW-1185">Reference proteome</keyword>
<proteinExistence type="predicted"/>
<protein>
    <submittedName>
        <fullName evidence="1">Uncharacterized protein</fullName>
    </submittedName>
</protein>
<evidence type="ECO:0000313" key="1">
    <source>
        <dbReference type="EMBL" id="WUR02426.1"/>
    </source>
</evidence>
<dbReference type="KEGG" id="vnx:VNE69_01363"/>
<dbReference type="EMBL" id="CP142726">
    <property type="protein sequence ID" value="WUR02426.1"/>
    <property type="molecule type" value="Genomic_DNA"/>
</dbReference>
<dbReference type="RefSeq" id="XP_065328571.1">
    <property type="nucleotide sequence ID" value="XM_065472499.1"/>
</dbReference>
<name>A0AAX4J923_9MICR</name>
<sequence length="297" mass="34643">MKIKSSQNVFFLDTISLTDELKIIENPIENKPKITKNKSFGKCLQLSDKKLIKNNIRNYKDYFYNSENQNSVFLVLMLLSAHPFRNFLENFKENISDTRDFPLFDKFINLFVNKQILDINQFIPFEDCSDFLGGYSFILRSLHQELVSSMHFEEDSWNLQKKGKSIKSIYSEYSPIVEIFQGKMQNDNLGNKSGNYSQNDNSGNKSGNFEIIKDLEFIYSSNCKKKPFVILTEGYSPLQKNDDYILSSVITFDDSLIIFSEEKAFEYRTEGFQVLDQPMNILNNAHNIRLGLYSRIK</sequence>
<reference evidence="1" key="1">
    <citation type="journal article" date="2024" name="BMC Genomics">
        <title>Functional annotation of a divergent genome using sequence and structure-based similarity.</title>
        <authorList>
            <person name="Svedberg D."/>
            <person name="Winiger R.R."/>
            <person name="Berg A."/>
            <person name="Sharma H."/>
            <person name="Tellgren-Roth C."/>
            <person name="Debrunner-Vossbrinck B.A."/>
            <person name="Vossbrinck C.R."/>
            <person name="Barandun J."/>
        </authorList>
    </citation>
    <scope>NUCLEOTIDE SEQUENCE</scope>
    <source>
        <strain evidence="1">Illinois isolate</strain>
    </source>
</reference>
<evidence type="ECO:0000313" key="2">
    <source>
        <dbReference type="Proteomes" id="UP001334084"/>
    </source>
</evidence>
<dbReference type="GeneID" id="90540227"/>
<dbReference type="AlphaFoldDB" id="A0AAX4J923"/>
<organism evidence="1 2">
    <name type="scientific">Vairimorpha necatrix</name>
    <dbReference type="NCBI Taxonomy" id="6039"/>
    <lineage>
        <taxon>Eukaryota</taxon>
        <taxon>Fungi</taxon>
        <taxon>Fungi incertae sedis</taxon>
        <taxon>Microsporidia</taxon>
        <taxon>Nosematidae</taxon>
        <taxon>Vairimorpha</taxon>
    </lineage>
</organism>
<dbReference type="Proteomes" id="UP001334084">
    <property type="component" value="Chromosome 1"/>
</dbReference>
<gene>
    <name evidence="1" type="ORF">VNE69_01363</name>
</gene>